<dbReference type="AlphaFoldDB" id="A0A9W6LVU7"/>
<keyword evidence="2" id="KW-1185">Reference proteome</keyword>
<comment type="caution">
    <text evidence="1">The sequence shown here is derived from an EMBL/GenBank/DDBJ whole genome shotgun (WGS) entry which is preliminary data.</text>
</comment>
<sequence length="458" mass="45309">MSRATVSARIGIGAVVSAAAAAAALGVGVVPWPVVGGEAPAVDVAPAPAETVLACDGPLLALGRSAEDASGLTAAADPRVVSGSTADGEPERVDLAVAGVDGAAVPVFRQSPDGREAVPVAAASSFETDDLDLGGFAASECRRPLMESWIVGGDVTTGSTGILLIANPTDVNAVVALDVFGVDGRRTPVGSDAIAIPAGEQVAIPLAGIAEGEEAPSVRVTADGAPVRVTLQSSLVRTLEPGGIDLQPSVAPAPVQAIPGISVTREASESENSAGLVRLLSTSDATATVTVLPEGGGSPARAPEQVALTADQPMSVDIGGLPEGRYTVLVESDQPLVAAAWQATGFGAGSDYAWYAAAPALDAPTAFAVPDGPGARLSVYNPGDEDTAVSITRGDESQALEVPAGGFASVELAEAGVFVLDPGGSAVHASVGFESGSALAGLPVERDAAAPQDVRVYP</sequence>
<dbReference type="RefSeq" id="WP_271172825.1">
    <property type="nucleotide sequence ID" value="NZ_BSEJ01000004.1"/>
</dbReference>
<evidence type="ECO:0008006" key="3">
    <source>
        <dbReference type="Google" id="ProtNLM"/>
    </source>
</evidence>
<gene>
    <name evidence="1" type="ORF">GCM10017576_12480</name>
</gene>
<protein>
    <recommendedName>
        <fullName evidence="3">Large extracellular alpha-helical protein</fullName>
    </recommendedName>
</protein>
<dbReference type="InterPro" id="IPR043777">
    <property type="entry name" value="DUF5719"/>
</dbReference>
<proteinExistence type="predicted"/>
<reference evidence="1" key="1">
    <citation type="journal article" date="2014" name="Int. J. Syst. Evol. Microbiol.">
        <title>Complete genome sequence of Corynebacterium casei LMG S-19264T (=DSM 44701T), isolated from a smear-ripened cheese.</title>
        <authorList>
            <consortium name="US DOE Joint Genome Institute (JGI-PGF)"/>
            <person name="Walter F."/>
            <person name="Albersmeier A."/>
            <person name="Kalinowski J."/>
            <person name="Ruckert C."/>
        </authorList>
    </citation>
    <scope>NUCLEOTIDE SEQUENCE</scope>
    <source>
        <strain evidence="1">VKM Ac-1020</strain>
    </source>
</reference>
<dbReference type="Pfam" id="PF18986">
    <property type="entry name" value="DUF5719"/>
    <property type="match status" value="1"/>
</dbReference>
<dbReference type="EMBL" id="BSEJ01000004">
    <property type="protein sequence ID" value="GLJ61119.1"/>
    <property type="molecule type" value="Genomic_DNA"/>
</dbReference>
<organism evidence="1 2">
    <name type="scientific">Microbacterium barkeri</name>
    <dbReference type="NCBI Taxonomy" id="33917"/>
    <lineage>
        <taxon>Bacteria</taxon>
        <taxon>Bacillati</taxon>
        <taxon>Actinomycetota</taxon>
        <taxon>Actinomycetes</taxon>
        <taxon>Micrococcales</taxon>
        <taxon>Microbacteriaceae</taxon>
        <taxon>Microbacterium</taxon>
    </lineage>
</organism>
<reference evidence="1" key="2">
    <citation type="submission" date="2023-01" db="EMBL/GenBank/DDBJ databases">
        <authorList>
            <person name="Sun Q."/>
            <person name="Evtushenko L."/>
        </authorList>
    </citation>
    <scope>NUCLEOTIDE SEQUENCE</scope>
    <source>
        <strain evidence="1">VKM Ac-1020</strain>
    </source>
</reference>
<evidence type="ECO:0000313" key="2">
    <source>
        <dbReference type="Proteomes" id="UP001142462"/>
    </source>
</evidence>
<name>A0A9W6LVU7_9MICO</name>
<accession>A0A9W6LVU7</accession>
<evidence type="ECO:0000313" key="1">
    <source>
        <dbReference type="EMBL" id="GLJ61119.1"/>
    </source>
</evidence>
<dbReference type="Proteomes" id="UP001142462">
    <property type="component" value="Unassembled WGS sequence"/>
</dbReference>